<dbReference type="PANTHER" id="PTHR13479">
    <property type="entry name" value="30S RIBOSOMAL PROTEIN S18"/>
    <property type="match status" value="1"/>
</dbReference>
<reference evidence="6" key="1">
    <citation type="journal article" date="2020" name="mSystems">
        <title>Genome- and Community-Level Interaction Insights into Carbon Utilization and Element Cycling Functions of Hydrothermarchaeota in Hydrothermal Sediment.</title>
        <authorList>
            <person name="Zhou Z."/>
            <person name="Liu Y."/>
            <person name="Xu W."/>
            <person name="Pan J."/>
            <person name="Luo Z.H."/>
            <person name="Li M."/>
        </authorList>
    </citation>
    <scope>NUCLEOTIDE SEQUENCE [LARGE SCALE GENOMIC DNA]</scope>
    <source>
        <strain evidence="6">SpSt-556</strain>
    </source>
</reference>
<comment type="similarity">
    <text evidence="1 4 5">Belongs to the bacterial ribosomal protein bS18 family.</text>
</comment>
<dbReference type="AlphaFoldDB" id="A0A7C4L196"/>
<gene>
    <name evidence="4 6" type="primary">rpsR</name>
    <name evidence="6" type="ORF">ENT17_05285</name>
</gene>
<evidence type="ECO:0000313" key="6">
    <source>
        <dbReference type="EMBL" id="HGS87015.1"/>
    </source>
</evidence>
<protein>
    <recommendedName>
        <fullName evidence="4">Small ribosomal subunit protein bS18</fullName>
    </recommendedName>
</protein>
<dbReference type="PANTHER" id="PTHR13479:SF40">
    <property type="entry name" value="SMALL RIBOSOMAL SUBUNIT PROTEIN BS18M"/>
    <property type="match status" value="1"/>
</dbReference>
<sequence length="94" mass="11022">MTDQIPGENEQVSGPRRFMARPKICQFCADKDLAIDYKNVDLLRRYVTEEGKIRPRRQTGTCARHQRVLAREIKRARHIALLPFVAEEWSEAIR</sequence>
<dbReference type="GO" id="GO:0022627">
    <property type="term" value="C:cytosolic small ribosomal subunit"/>
    <property type="evidence" value="ECO:0007669"/>
    <property type="project" value="TreeGrafter"/>
</dbReference>
<dbReference type="InterPro" id="IPR001648">
    <property type="entry name" value="Ribosomal_bS18"/>
</dbReference>
<dbReference type="GO" id="GO:0003735">
    <property type="term" value="F:structural constituent of ribosome"/>
    <property type="evidence" value="ECO:0007669"/>
    <property type="project" value="InterPro"/>
</dbReference>
<dbReference type="InterPro" id="IPR036870">
    <property type="entry name" value="Ribosomal_bS18_sf"/>
</dbReference>
<proteinExistence type="inferred from homology"/>
<dbReference type="PRINTS" id="PR00974">
    <property type="entry name" value="RIBOSOMALS18"/>
</dbReference>
<keyword evidence="3 4" id="KW-0687">Ribonucleoprotein</keyword>
<dbReference type="NCBIfam" id="TIGR00165">
    <property type="entry name" value="S18"/>
    <property type="match status" value="1"/>
</dbReference>
<accession>A0A7C4L196</accession>
<dbReference type="GO" id="GO:0006412">
    <property type="term" value="P:translation"/>
    <property type="evidence" value="ECO:0007669"/>
    <property type="project" value="UniProtKB-UniRule"/>
</dbReference>
<keyword evidence="2 4" id="KW-0689">Ribosomal protein</keyword>
<evidence type="ECO:0000256" key="5">
    <source>
        <dbReference type="RuleBase" id="RU003910"/>
    </source>
</evidence>
<dbReference type="HAMAP" id="MF_00270">
    <property type="entry name" value="Ribosomal_bS18"/>
    <property type="match status" value="1"/>
</dbReference>
<comment type="function">
    <text evidence="4">Binds as a heterodimer with protein bS6 to the central domain of the 16S rRNA, where it helps stabilize the platform of the 30S subunit.</text>
</comment>
<evidence type="ECO:0000256" key="1">
    <source>
        <dbReference type="ARBA" id="ARBA00005589"/>
    </source>
</evidence>
<comment type="subunit">
    <text evidence="4">Part of the 30S ribosomal subunit. Forms a tight heterodimer with protein bS6.</text>
</comment>
<dbReference type="Gene3D" id="4.10.640.10">
    <property type="entry name" value="Ribosomal protein S18"/>
    <property type="match status" value="1"/>
</dbReference>
<dbReference type="EMBL" id="DSXR01000052">
    <property type="protein sequence ID" value="HGS87015.1"/>
    <property type="molecule type" value="Genomic_DNA"/>
</dbReference>
<name>A0A7C4L196_9CHLR</name>
<dbReference type="GO" id="GO:0070181">
    <property type="term" value="F:small ribosomal subunit rRNA binding"/>
    <property type="evidence" value="ECO:0007669"/>
    <property type="project" value="TreeGrafter"/>
</dbReference>
<evidence type="ECO:0000256" key="2">
    <source>
        <dbReference type="ARBA" id="ARBA00022980"/>
    </source>
</evidence>
<evidence type="ECO:0000256" key="3">
    <source>
        <dbReference type="ARBA" id="ARBA00023274"/>
    </source>
</evidence>
<dbReference type="SUPFAM" id="SSF46911">
    <property type="entry name" value="Ribosomal protein S18"/>
    <property type="match status" value="1"/>
</dbReference>
<keyword evidence="4" id="KW-0699">rRNA-binding</keyword>
<dbReference type="Pfam" id="PF01084">
    <property type="entry name" value="Ribosomal_S18"/>
    <property type="match status" value="1"/>
</dbReference>
<organism evidence="6">
    <name type="scientific">Bellilinea caldifistulae</name>
    <dbReference type="NCBI Taxonomy" id="360411"/>
    <lineage>
        <taxon>Bacteria</taxon>
        <taxon>Bacillati</taxon>
        <taxon>Chloroflexota</taxon>
        <taxon>Anaerolineae</taxon>
        <taxon>Anaerolineales</taxon>
        <taxon>Anaerolineaceae</taxon>
        <taxon>Bellilinea</taxon>
    </lineage>
</organism>
<evidence type="ECO:0000256" key="4">
    <source>
        <dbReference type="HAMAP-Rule" id="MF_00270"/>
    </source>
</evidence>
<comment type="caution">
    <text evidence="6">The sequence shown here is derived from an EMBL/GenBank/DDBJ whole genome shotgun (WGS) entry which is preliminary data.</text>
</comment>
<keyword evidence="4" id="KW-0694">RNA-binding</keyword>